<evidence type="ECO:0000256" key="1">
    <source>
        <dbReference type="SAM" id="MobiDB-lite"/>
    </source>
</evidence>
<organism evidence="4 5">
    <name type="scientific">Stenomitos frigidus AS-A4</name>
    <dbReference type="NCBI Taxonomy" id="2933935"/>
    <lineage>
        <taxon>Bacteria</taxon>
        <taxon>Bacillati</taxon>
        <taxon>Cyanobacteriota</taxon>
        <taxon>Cyanophyceae</taxon>
        <taxon>Leptolyngbyales</taxon>
        <taxon>Leptolyngbyaceae</taxon>
        <taxon>Stenomitos</taxon>
    </lineage>
</organism>
<dbReference type="EMBL" id="JAMPLM010000024">
    <property type="protein sequence ID" value="MEP1060955.1"/>
    <property type="molecule type" value="Genomic_DNA"/>
</dbReference>
<proteinExistence type="predicted"/>
<feature type="region of interest" description="Disordered" evidence="1">
    <location>
        <begin position="1238"/>
        <end position="1258"/>
    </location>
</feature>
<evidence type="ECO:0000313" key="4">
    <source>
        <dbReference type="EMBL" id="MEP1060955.1"/>
    </source>
</evidence>
<keyword evidence="5" id="KW-1185">Reference proteome</keyword>
<dbReference type="InterPro" id="IPR008638">
    <property type="entry name" value="FhaB/CdiA-like_TPS"/>
</dbReference>
<name>A0ABV0KP26_9CYAN</name>
<reference evidence="4 5" key="1">
    <citation type="submission" date="2022-04" db="EMBL/GenBank/DDBJ databases">
        <title>Positive selection, recombination, and allopatry shape intraspecific diversity of widespread and dominant cyanobacteria.</title>
        <authorList>
            <person name="Wei J."/>
            <person name="Shu W."/>
            <person name="Hu C."/>
        </authorList>
    </citation>
    <scope>NUCLEOTIDE SEQUENCE [LARGE SCALE GENOMIC DNA]</scope>
    <source>
        <strain evidence="4 5">AS-A4</strain>
    </source>
</reference>
<feature type="compositionally biased region" description="Polar residues" evidence="1">
    <location>
        <begin position="1246"/>
        <end position="1258"/>
    </location>
</feature>
<dbReference type="Gene3D" id="2.160.20.10">
    <property type="entry name" value="Single-stranded right-handed beta-helix, Pectin lyase-like"/>
    <property type="match status" value="4"/>
</dbReference>
<dbReference type="NCBIfam" id="TIGR01901">
    <property type="entry name" value="adhes_NPXG"/>
    <property type="match status" value="1"/>
</dbReference>
<comment type="caution">
    <text evidence="4">The sequence shown here is derived from an EMBL/GenBank/DDBJ whole genome shotgun (WGS) entry which is preliminary data.</text>
</comment>
<protein>
    <submittedName>
        <fullName evidence="4">DVUA0089 family protein</fullName>
    </submittedName>
</protein>
<dbReference type="SMART" id="SM00912">
    <property type="entry name" value="Haemagg_act"/>
    <property type="match status" value="1"/>
</dbReference>
<dbReference type="Proteomes" id="UP001476950">
    <property type="component" value="Unassembled WGS sequence"/>
</dbReference>
<feature type="chain" id="PRO_5045610347" evidence="2">
    <location>
        <begin position="30"/>
        <end position="2373"/>
    </location>
</feature>
<dbReference type="SUPFAM" id="SSF51126">
    <property type="entry name" value="Pectin lyase-like"/>
    <property type="match status" value="1"/>
</dbReference>
<evidence type="ECO:0000313" key="5">
    <source>
        <dbReference type="Proteomes" id="UP001476950"/>
    </source>
</evidence>
<dbReference type="InterPro" id="IPR011050">
    <property type="entry name" value="Pectin_lyase_fold/virulence"/>
</dbReference>
<accession>A0ABV0KP26</accession>
<gene>
    <name evidence="4" type="ORF">NDI38_21205</name>
</gene>
<keyword evidence="2" id="KW-0732">Signal</keyword>
<dbReference type="RefSeq" id="WP_190446652.1">
    <property type="nucleotide sequence ID" value="NZ_JAMPLM010000024.1"/>
</dbReference>
<dbReference type="NCBIfam" id="NF038127">
    <property type="entry name" value="FDP_fam"/>
    <property type="match status" value="2"/>
</dbReference>
<dbReference type="Pfam" id="PF05860">
    <property type="entry name" value="TPS"/>
    <property type="match status" value="1"/>
</dbReference>
<sequence length="2373" mass="238119">MQRRDRAYKVSLWLLASFALASFATRVQAQVVPDNTLGNGNNSVTSATGNRTDITGGAGRGSALFHSFERFNISPNEQVYFANPTSIRNIFSRVTGGSLSNIDGLLGVAGSANLFFMNPNGIIFGPNARLDVSGSFLATTANALEFPDNQKFAATGDRAVPLVEVNLSIGLQFGANPPAMLTNQGNLFAGQDLTLTSDRLTLLGQLVAGRNLTLKAEDTVQIRDGTSTPFLALSGGNTLIQGNNGIDIFALNSATPSFQSYGSFTLISDGIISADAHFLSGGNFSMLNRAGQPGKFVSIYDPIILVNGDVTFGDYEGTALKVEATGSITTGRITITGPDPNFAGIPTTIGRVNLTGTTNVDSADISNGFGAVPTSVLESFLGLAANTLTGLGNGTATEGSALRASFNVPAVGVGDTAQFDWNFITSDVAPYNDFSFVTLTGPDTNIVNTLRSRSASPSTSPFQQTALAPGRYTLGIGVVDVLDASVDSRIDVSNIVPTLTRSTDPDAPTLGRSSALILRSGATITTPFTVLPTSTGGATFNSGGTLPTGSIQVTGINTSSATGAGGPVILDAQGGNISFVSFDPKLPPSINTSSSFDTGTGGSVSLIATGDITLPNTRILSTGRAGSGNVTITGANVSLTDGTLVDAGAIGTNGISGNVFITAQNGGSINLNQSAVITSINTGAQPSRDLANVPPEGNITLQAGSISFLSSVLNASTNGGRNGGTVLLQGITNSPLNSVSLDSESAIVTTVDAQAGDPTGTNIIQGGNIQITSGTLALTNGSSLQAQNLSSQNTRAGNITLDISGADSATTPALNISGIGSTRLPSGIFASNEADISASGGGNITVNVPNGTMGVSDRAVLSTQNRSDVTGGSITATVQNLQISSGGQFIASTTGSGAAGSIVVNATGTVDISGSATPFPAPLTSPFNQPGNPTTVAFPGTFNAPTNNPTTQPNIESSDRFQHQTVTANGTDQFVYYSFEVSTAGSQAIFDIDGDANNNDAADVGSFDTELFLFNATTGELLAQSDDSDTANGGTGSSSVIGSDAGGQYDSYINYVFSTPGEYVLGVGKFSTSSVAAPTFLQGTAPATTDTYNLQVSLEAPGQSQGLIPNQGLNSGLFAQALSTGRGGSITVQAATLGISNNAEINASTSSSGNGGSVNINNVGSVTLNNNANISANTSPSSGGNGGSISITNAGSVALTNNSNISANTEGDGIGGSIEISSGLFSLSSNSALNATTTGNANGGSVSITTTNTPGSPVSTPILQIDGGRIFAGVESPVKPNFSDTTPGIGGNITLTANNGSISMTNLALVDASTNSDGRGGDVLVQTTGGGAVSIISGSRIEAQTRGFGAAGNIQINAPDIFISGAAAWGSEPLYSGLYVSAQNQNSAPGGSISVNTATPGQRLVVSEGAVLSALNRSINPGGSIAVNVESIELLNGGQLVTAAESTGQAGNITIETPNLLISGTTNVVSRRNVANDSGELLEAEPNNLLIGSQPISNFSLLTNSNTESSTVIPHVTVSGNGDGTFDYYSFNATTGNRAIFDTDSDLDTRLFLFNGTTGELLAQNDDSNTSLGGQGSNSTLDSYIDYTFTNPGLYIIGVGKYDFAPSGTTPNPTTGVGTVPFRGGDTYILQASIDQRNTRNANQASIDPSNTTNVSRVTSSGLFAQSTAVGGAAGSITVNSTGTGQVILNNGGQISGSTVSGQGGSINLNGLSTLQVANSLISTSTTGDDGSAGAISVNAASVGLSGVLPGGILPSGTAQIGGLSAQADQGTGSSGQIAVNTSQLTVQNRAAIAAATDSGIGNNITLSGVDTLQVSNNSNISASTESGIAGNITLNTTASPAATVVLNDGSIAVTAELAGGRAGSVTLNARSIDLQNNSDILASNVSAPSNVSSGDITLNRLNTLNLNNSLISASTQSGVAGNVSVNGNGQPAAQAVTLSGTGQFDLNDNDLIDRNETVGGIIATATNGGNAGAVSINTTSLDVNNGASVAVGSANGDGTAGSVDIRARTVTLNNAAQISAETDAGGASRPADITLQGLQTLTVNNSLISSSTQSGTAGNVEINATGQVLFNGTSTALRDSQGNSRIDRNGNPLGGLVAEAKQGGTAGDVTITAGQFTVQDGARASVSSPDGQAGSLSVTTNDLRLNRGTLEAIAGAGDGANITLKVAPGGLLLLRNGSLISANANNQANGGNLIIDAPYIIGQTFENSDIVANAVRGQGGKIDIKANAIVGLRFRPKQTPLSDITASSDFGINGSVNLNTLSTDVTRGVATPPVIFTDVSQLNKSACEAVGAKAAVNSELRIAGQGGVTLSPTAPLPAQQTSSDWVSLDVSPQVQTNVTFSNGATVALQPGQTYQVQATCIKSWKEQQRSLL</sequence>
<dbReference type="InterPro" id="IPR012334">
    <property type="entry name" value="Pectin_lyas_fold"/>
</dbReference>
<evidence type="ECO:0000256" key="2">
    <source>
        <dbReference type="SAM" id="SignalP"/>
    </source>
</evidence>
<feature type="domain" description="Filamentous haemagglutinin FhaB/tRNA nuclease CdiA-like TPS" evidence="3">
    <location>
        <begin position="38"/>
        <end position="147"/>
    </location>
</feature>
<evidence type="ECO:0000259" key="3">
    <source>
        <dbReference type="SMART" id="SM00912"/>
    </source>
</evidence>
<feature type="signal peptide" evidence="2">
    <location>
        <begin position="1"/>
        <end position="29"/>
    </location>
</feature>